<dbReference type="PROSITE" id="PS50878">
    <property type="entry name" value="RT_POL"/>
    <property type="match status" value="1"/>
</dbReference>
<dbReference type="Pfam" id="PF00078">
    <property type="entry name" value="RVT_1"/>
    <property type="match status" value="1"/>
</dbReference>
<keyword evidence="3" id="KW-1185">Reference proteome</keyword>
<protein>
    <recommendedName>
        <fullName evidence="1">Reverse transcriptase domain-containing protein</fullName>
    </recommendedName>
</protein>
<dbReference type="GO" id="GO:0071897">
    <property type="term" value="P:DNA biosynthetic process"/>
    <property type="evidence" value="ECO:0007669"/>
    <property type="project" value="UniProtKB-ARBA"/>
</dbReference>
<sequence length="205" mass="23445">MNFVLRSVIGEICLVYLDDIIVFSKTKEEHLLNLERIFDLLKEANLKLGLSKCKFMCESVQYLGHVISATWAMNATICDCSQAKMKGFLNFGDENCQIIEDPSPPKAVVYTLLSHLPEVKRFPGYMCSVWYAHRTLSTDFFGWHTHSQSKWPVVATPNKKKEGIQEMWESSDESSGSTEIYLRLVSFHATIMDENHKTVDAKLQN</sequence>
<dbReference type="InterPro" id="IPR000477">
    <property type="entry name" value="RT_dom"/>
</dbReference>
<dbReference type="AlphaFoldDB" id="A0AAD5PWB3"/>
<reference evidence="2 3" key="1">
    <citation type="submission" date="2022-05" db="EMBL/GenBank/DDBJ databases">
        <title>A multi-omics perspective on studying reproductive biology in Daphnia sinensis.</title>
        <authorList>
            <person name="Jia J."/>
        </authorList>
    </citation>
    <scope>NUCLEOTIDE SEQUENCE [LARGE SCALE GENOMIC DNA]</scope>
    <source>
        <strain evidence="2 3">WSL</strain>
    </source>
</reference>
<proteinExistence type="predicted"/>
<dbReference type="SUPFAM" id="SSF56672">
    <property type="entry name" value="DNA/RNA polymerases"/>
    <property type="match status" value="1"/>
</dbReference>
<feature type="domain" description="Reverse transcriptase" evidence="1">
    <location>
        <begin position="1"/>
        <end position="67"/>
    </location>
</feature>
<evidence type="ECO:0000313" key="3">
    <source>
        <dbReference type="Proteomes" id="UP000820818"/>
    </source>
</evidence>
<dbReference type="CDD" id="cd01647">
    <property type="entry name" value="RT_LTR"/>
    <property type="match status" value="1"/>
</dbReference>
<dbReference type="Gene3D" id="3.30.70.270">
    <property type="match status" value="1"/>
</dbReference>
<dbReference type="InterPro" id="IPR043128">
    <property type="entry name" value="Rev_trsase/Diguanyl_cyclase"/>
</dbReference>
<evidence type="ECO:0000259" key="1">
    <source>
        <dbReference type="PROSITE" id="PS50878"/>
    </source>
</evidence>
<dbReference type="PANTHER" id="PTHR24559:SF444">
    <property type="entry name" value="REVERSE TRANSCRIPTASE DOMAIN-CONTAINING PROTEIN"/>
    <property type="match status" value="1"/>
</dbReference>
<evidence type="ECO:0000313" key="2">
    <source>
        <dbReference type="EMBL" id="KAI9560548.1"/>
    </source>
</evidence>
<dbReference type="Proteomes" id="UP000820818">
    <property type="component" value="Linkage Group LG3"/>
</dbReference>
<dbReference type="FunFam" id="3.30.70.270:FF:000003">
    <property type="entry name" value="Transposon Ty3-G Gag-Pol polyprotein"/>
    <property type="match status" value="1"/>
</dbReference>
<name>A0AAD5PWB3_9CRUS</name>
<accession>A0AAD5PWB3</accession>
<dbReference type="EMBL" id="WJBH02000003">
    <property type="protein sequence ID" value="KAI9560548.1"/>
    <property type="molecule type" value="Genomic_DNA"/>
</dbReference>
<comment type="caution">
    <text evidence="2">The sequence shown here is derived from an EMBL/GenBank/DDBJ whole genome shotgun (WGS) entry which is preliminary data.</text>
</comment>
<dbReference type="InterPro" id="IPR053134">
    <property type="entry name" value="RNA-dir_DNA_polymerase"/>
</dbReference>
<gene>
    <name evidence="2" type="ORF">GHT06_011490</name>
</gene>
<dbReference type="PANTHER" id="PTHR24559">
    <property type="entry name" value="TRANSPOSON TY3-I GAG-POL POLYPROTEIN"/>
    <property type="match status" value="1"/>
</dbReference>
<organism evidence="2 3">
    <name type="scientific">Daphnia sinensis</name>
    <dbReference type="NCBI Taxonomy" id="1820382"/>
    <lineage>
        <taxon>Eukaryota</taxon>
        <taxon>Metazoa</taxon>
        <taxon>Ecdysozoa</taxon>
        <taxon>Arthropoda</taxon>
        <taxon>Crustacea</taxon>
        <taxon>Branchiopoda</taxon>
        <taxon>Diplostraca</taxon>
        <taxon>Cladocera</taxon>
        <taxon>Anomopoda</taxon>
        <taxon>Daphniidae</taxon>
        <taxon>Daphnia</taxon>
        <taxon>Daphnia similis group</taxon>
    </lineage>
</organism>
<dbReference type="InterPro" id="IPR043502">
    <property type="entry name" value="DNA/RNA_pol_sf"/>
</dbReference>